<gene>
    <name evidence="1" type="ORF">COY33_00150</name>
</gene>
<name>A0A2M7TEN8_UNCKA</name>
<dbReference type="Proteomes" id="UP000229915">
    <property type="component" value="Unassembled WGS sequence"/>
</dbReference>
<dbReference type="AlphaFoldDB" id="A0A2M7TEN8"/>
<comment type="caution">
    <text evidence="1">The sequence shown here is derived from an EMBL/GenBank/DDBJ whole genome shotgun (WGS) entry which is preliminary data.</text>
</comment>
<proteinExistence type="predicted"/>
<protein>
    <submittedName>
        <fullName evidence="1">Uncharacterized protein</fullName>
    </submittedName>
</protein>
<dbReference type="EMBL" id="PFNK01000006">
    <property type="protein sequence ID" value="PIZ44155.1"/>
    <property type="molecule type" value="Genomic_DNA"/>
</dbReference>
<evidence type="ECO:0000313" key="1">
    <source>
        <dbReference type="EMBL" id="PIZ44155.1"/>
    </source>
</evidence>
<sequence length="60" mass="6865">MVVQQKAPQKKYILWGAFSLATKLNLSDVQKEYSKGKLEPCEYPRISPSFLPHLPYLIGN</sequence>
<organism evidence="1 2">
    <name type="scientific">candidate division WWE3 bacterium CG_4_10_14_0_2_um_filter_42_7</name>
    <dbReference type="NCBI Taxonomy" id="1975073"/>
    <lineage>
        <taxon>Bacteria</taxon>
        <taxon>Katanobacteria</taxon>
    </lineage>
</organism>
<evidence type="ECO:0000313" key="2">
    <source>
        <dbReference type="Proteomes" id="UP000229915"/>
    </source>
</evidence>
<accession>A0A2M7TEN8</accession>
<reference evidence="2" key="1">
    <citation type="submission" date="2017-09" db="EMBL/GenBank/DDBJ databases">
        <title>Depth-based differentiation of microbial function through sediment-hosted aquifers and enrichment of novel symbionts in the deep terrestrial subsurface.</title>
        <authorList>
            <person name="Probst A.J."/>
            <person name="Ladd B."/>
            <person name="Jarett J.K."/>
            <person name="Geller-Mcgrath D.E."/>
            <person name="Sieber C.M.K."/>
            <person name="Emerson J.B."/>
            <person name="Anantharaman K."/>
            <person name="Thomas B.C."/>
            <person name="Malmstrom R."/>
            <person name="Stieglmeier M."/>
            <person name="Klingl A."/>
            <person name="Woyke T."/>
            <person name="Ryan C.M."/>
            <person name="Banfield J.F."/>
        </authorList>
    </citation>
    <scope>NUCLEOTIDE SEQUENCE [LARGE SCALE GENOMIC DNA]</scope>
</reference>